<sequence length="352" mass="39565">MAVKNVYKQSESSASCSAIYRQFGTWLKCSCCPVSVRIAIWVTGFIIALHIFVFNHLPLSGSQLIRQQNMRIRSKRVSMPHHPDTIVATFGEDSWKARAKVVEAYQEKVLKEHAAKNNNDIIIRNCPYPSLAKLSEEQKMPRAANERHMVAPPQGGKISLVCCDTTKGTFTIIAHDKWAPKGAARFLEMVTSGYFNTGVPMMRCIKNFLCQFGLNASKEKLKDFDETIEDDPNWLPEGPTHRENALGIKRFAQGYLAYAGAGKHSRNKQLIVALTPNGPLAGGSPWEVPWGELVGEESYRTLSQIYTGYGEDGPKQGMLHNRGMTEDMKLEFPELDYINYCELLDEHDYGDI</sequence>
<keyword evidence="1" id="KW-0472">Membrane</keyword>
<dbReference type="Proteomes" id="UP000693970">
    <property type="component" value="Unassembled WGS sequence"/>
</dbReference>
<evidence type="ECO:0000259" key="2">
    <source>
        <dbReference type="PROSITE" id="PS50072"/>
    </source>
</evidence>
<accession>A0A9K3PMC5</accession>
<dbReference type="GO" id="GO:0003755">
    <property type="term" value="F:peptidyl-prolyl cis-trans isomerase activity"/>
    <property type="evidence" value="ECO:0007669"/>
    <property type="project" value="InterPro"/>
</dbReference>
<evidence type="ECO:0000313" key="4">
    <source>
        <dbReference type="Proteomes" id="UP000693970"/>
    </source>
</evidence>
<keyword evidence="3" id="KW-0413">Isomerase</keyword>
<dbReference type="AlphaFoldDB" id="A0A9K3PMC5"/>
<reference evidence="3" key="2">
    <citation type="submission" date="2021-04" db="EMBL/GenBank/DDBJ databases">
        <authorList>
            <person name="Podell S."/>
        </authorList>
    </citation>
    <scope>NUCLEOTIDE SEQUENCE</scope>
    <source>
        <strain evidence="3">Hildebrandi</strain>
    </source>
</reference>
<reference evidence="3" key="1">
    <citation type="journal article" date="2021" name="Sci. Rep.">
        <title>Diploid genomic architecture of Nitzschia inconspicua, an elite biomass production diatom.</title>
        <authorList>
            <person name="Oliver A."/>
            <person name="Podell S."/>
            <person name="Pinowska A."/>
            <person name="Traller J.C."/>
            <person name="Smith S.R."/>
            <person name="McClure R."/>
            <person name="Beliaev A."/>
            <person name="Bohutskyi P."/>
            <person name="Hill E.A."/>
            <person name="Rabines A."/>
            <person name="Zheng H."/>
            <person name="Allen L.Z."/>
            <person name="Kuo A."/>
            <person name="Grigoriev I.V."/>
            <person name="Allen A.E."/>
            <person name="Hazlebeck D."/>
            <person name="Allen E.E."/>
        </authorList>
    </citation>
    <scope>NUCLEOTIDE SEQUENCE</scope>
    <source>
        <strain evidence="3">Hildebrandi</strain>
    </source>
</reference>
<comment type="caution">
    <text evidence="3">The sequence shown here is derived from an EMBL/GenBank/DDBJ whole genome shotgun (WGS) entry which is preliminary data.</text>
</comment>
<protein>
    <submittedName>
        <fullName evidence="3">Cyclophilin type peptidyl-prolyl cis-trans isomerase</fullName>
    </submittedName>
</protein>
<organism evidence="3 4">
    <name type="scientific">Nitzschia inconspicua</name>
    <dbReference type="NCBI Taxonomy" id="303405"/>
    <lineage>
        <taxon>Eukaryota</taxon>
        <taxon>Sar</taxon>
        <taxon>Stramenopiles</taxon>
        <taxon>Ochrophyta</taxon>
        <taxon>Bacillariophyta</taxon>
        <taxon>Bacillariophyceae</taxon>
        <taxon>Bacillariophycidae</taxon>
        <taxon>Bacillariales</taxon>
        <taxon>Bacillariaceae</taxon>
        <taxon>Nitzschia</taxon>
    </lineage>
</organism>
<dbReference type="PROSITE" id="PS50072">
    <property type="entry name" value="CSA_PPIASE_2"/>
    <property type="match status" value="1"/>
</dbReference>
<keyword evidence="1" id="KW-1133">Transmembrane helix</keyword>
<dbReference type="Pfam" id="PF00160">
    <property type="entry name" value="Pro_isomerase"/>
    <property type="match status" value="1"/>
</dbReference>
<gene>
    <name evidence="3" type="ORF">IV203_008813</name>
</gene>
<feature type="domain" description="PPIase cyclophilin-type" evidence="2">
    <location>
        <begin position="168"/>
        <end position="319"/>
    </location>
</feature>
<dbReference type="InterPro" id="IPR002130">
    <property type="entry name" value="Cyclophilin-type_PPIase_dom"/>
</dbReference>
<keyword evidence="4" id="KW-1185">Reference proteome</keyword>
<proteinExistence type="predicted"/>
<dbReference type="OrthoDB" id="200120at2759"/>
<feature type="transmembrane region" description="Helical" evidence="1">
    <location>
        <begin position="38"/>
        <end position="57"/>
    </location>
</feature>
<dbReference type="EMBL" id="JAGRRH010000017">
    <property type="protein sequence ID" value="KAG7352765.1"/>
    <property type="molecule type" value="Genomic_DNA"/>
</dbReference>
<evidence type="ECO:0000256" key="1">
    <source>
        <dbReference type="SAM" id="Phobius"/>
    </source>
</evidence>
<evidence type="ECO:0000313" key="3">
    <source>
        <dbReference type="EMBL" id="KAG7352765.1"/>
    </source>
</evidence>
<name>A0A9K3PMC5_9STRA</name>
<keyword evidence="1" id="KW-0812">Transmembrane</keyword>